<protein>
    <recommendedName>
        <fullName evidence="11">C2H2-type domain-containing protein</fullName>
    </recommendedName>
</protein>
<evidence type="ECO:0000313" key="12">
    <source>
        <dbReference type="EMBL" id="GFG35392.1"/>
    </source>
</evidence>
<evidence type="ECO:0000256" key="3">
    <source>
        <dbReference type="ARBA" id="ARBA00022737"/>
    </source>
</evidence>
<sequence>MNTIKVEPDSHGESVLAAHSEGTNTLQILECCFPSSAGSMSRKRFNMNCNVAVRKHRLYVPCYSDKSATDVDLVGDKGEDEDSHPSPWRVCGSDEQTITEDNGHTLDDNEDTYRCEVCNKQFRWLQSFQRHLKAHSIFWCEDCNREFCSRLNLQFPTKTEVMSSYACEVCHIKFTRPGHLRQHVAQWHWRQKPYSCDRCAEGSSSYDKFPQMAQQCPVCKHNFTSYDYLRAHLKHHSKDKVYLCNTCNMQCFTLTMFKNHLETHKEEKRMAPKMYKRKGKPLKGLIVNSY</sequence>
<evidence type="ECO:0000256" key="7">
    <source>
        <dbReference type="ARBA" id="ARBA00023125"/>
    </source>
</evidence>
<gene>
    <name evidence="12" type="ORF">Cfor_10122</name>
</gene>
<evidence type="ECO:0000256" key="2">
    <source>
        <dbReference type="ARBA" id="ARBA00022723"/>
    </source>
</evidence>
<name>A0A6L2PW14_COPFO</name>
<evidence type="ECO:0000256" key="8">
    <source>
        <dbReference type="ARBA" id="ARBA00023163"/>
    </source>
</evidence>
<dbReference type="Proteomes" id="UP000502823">
    <property type="component" value="Unassembled WGS sequence"/>
</dbReference>
<comment type="caution">
    <text evidence="12">The sequence shown here is derived from an EMBL/GenBank/DDBJ whole genome shotgun (WGS) entry which is preliminary data.</text>
</comment>
<dbReference type="SUPFAM" id="SSF57667">
    <property type="entry name" value="beta-beta-alpha zinc fingers"/>
    <property type="match status" value="3"/>
</dbReference>
<evidence type="ECO:0000256" key="5">
    <source>
        <dbReference type="ARBA" id="ARBA00022833"/>
    </source>
</evidence>
<dbReference type="Pfam" id="PF12874">
    <property type="entry name" value="zf-met"/>
    <property type="match status" value="1"/>
</dbReference>
<dbReference type="PANTHER" id="PTHR24384">
    <property type="entry name" value="FINGER PUTATIVE TRANSCRIPTION FACTOR FAMILY-RELATED"/>
    <property type="match status" value="1"/>
</dbReference>
<accession>A0A6L2PW14</accession>
<dbReference type="SMART" id="SM00355">
    <property type="entry name" value="ZnF_C2H2"/>
    <property type="match status" value="4"/>
</dbReference>
<evidence type="ECO:0000256" key="1">
    <source>
        <dbReference type="ARBA" id="ARBA00004123"/>
    </source>
</evidence>
<dbReference type="AlphaFoldDB" id="A0A6L2PW14"/>
<dbReference type="Pfam" id="PF13912">
    <property type="entry name" value="zf-C2H2_6"/>
    <property type="match status" value="2"/>
</dbReference>
<evidence type="ECO:0000259" key="11">
    <source>
        <dbReference type="PROSITE" id="PS50157"/>
    </source>
</evidence>
<dbReference type="GO" id="GO:0005634">
    <property type="term" value="C:nucleus"/>
    <property type="evidence" value="ECO:0007669"/>
    <property type="project" value="UniProtKB-SubCell"/>
</dbReference>
<dbReference type="PROSITE" id="PS50157">
    <property type="entry name" value="ZINC_FINGER_C2H2_2"/>
    <property type="match status" value="4"/>
</dbReference>
<keyword evidence="5" id="KW-0862">Zinc</keyword>
<keyword evidence="6" id="KW-0805">Transcription regulation</keyword>
<keyword evidence="9" id="KW-0539">Nucleus</keyword>
<feature type="domain" description="C2H2-type" evidence="11">
    <location>
        <begin position="113"/>
        <end position="136"/>
    </location>
</feature>
<dbReference type="InParanoid" id="A0A6L2PW14"/>
<keyword evidence="13" id="KW-1185">Reference proteome</keyword>
<dbReference type="PROSITE" id="PS00028">
    <property type="entry name" value="ZINC_FINGER_C2H2_1"/>
    <property type="match status" value="4"/>
</dbReference>
<feature type="domain" description="C2H2-type" evidence="11">
    <location>
        <begin position="242"/>
        <end position="269"/>
    </location>
</feature>
<proteinExistence type="predicted"/>
<evidence type="ECO:0000313" key="13">
    <source>
        <dbReference type="Proteomes" id="UP000502823"/>
    </source>
</evidence>
<keyword evidence="4 10" id="KW-0863">Zinc-finger</keyword>
<keyword evidence="8" id="KW-0804">Transcription</keyword>
<organism evidence="12 13">
    <name type="scientific">Coptotermes formosanus</name>
    <name type="common">Formosan subterranean termite</name>
    <dbReference type="NCBI Taxonomy" id="36987"/>
    <lineage>
        <taxon>Eukaryota</taxon>
        <taxon>Metazoa</taxon>
        <taxon>Ecdysozoa</taxon>
        <taxon>Arthropoda</taxon>
        <taxon>Hexapoda</taxon>
        <taxon>Insecta</taxon>
        <taxon>Pterygota</taxon>
        <taxon>Neoptera</taxon>
        <taxon>Polyneoptera</taxon>
        <taxon>Dictyoptera</taxon>
        <taxon>Blattodea</taxon>
        <taxon>Blattoidea</taxon>
        <taxon>Termitoidae</taxon>
        <taxon>Rhinotermitidae</taxon>
        <taxon>Coptotermes</taxon>
    </lineage>
</organism>
<evidence type="ECO:0000256" key="4">
    <source>
        <dbReference type="ARBA" id="ARBA00022771"/>
    </source>
</evidence>
<feature type="domain" description="C2H2-type" evidence="11">
    <location>
        <begin position="165"/>
        <end position="193"/>
    </location>
</feature>
<dbReference type="EMBL" id="BLKM01000549">
    <property type="protein sequence ID" value="GFG35392.1"/>
    <property type="molecule type" value="Genomic_DNA"/>
</dbReference>
<keyword evidence="7" id="KW-0238">DNA-binding</keyword>
<keyword evidence="2" id="KW-0479">Metal-binding</keyword>
<keyword evidence="3" id="KW-0677">Repeat</keyword>
<reference evidence="13" key="1">
    <citation type="submission" date="2020-01" db="EMBL/GenBank/DDBJ databases">
        <title>Draft genome sequence of the Termite Coptotermes fromosanus.</title>
        <authorList>
            <person name="Itakura S."/>
            <person name="Yosikawa Y."/>
            <person name="Umezawa K."/>
        </authorList>
    </citation>
    <scope>NUCLEOTIDE SEQUENCE [LARGE SCALE GENOMIC DNA]</scope>
</reference>
<evidence type="ECO:0000256" key="10">
    <source>
        <dbReference type="PROSITE-ProRule" id="PRU00042"/>
    </source>
</evidence>
<dbReference type="InterPro" id="IPR050752">
    <property type="entry name" value="C2H2-ZF_domain"/>
</dbReference>
<dbReference type="GO" id="GO:0008270">
    <property type="term" value="F:zinc ion binding"/>
    <property type="evidence" value="ECO:0007669"/>
    <property type="project" value="UniProtKB-KW"/>
</dbReference>
<dbReference type="GO" id="GO:0000978">
    <property type="term" value="F:RNA polymerase II cis-regulatory region sequence-specific DNA binding"/>
    <property type="evidence" value="ECO:0007669"/>
    <property type="project" value="TreeGrafter"/>
</dbReference>
<dbReference type="OrthoDB" id="1405595at2759"/>
<dbReference type="Gene3D" id="3.30.160.60">
    <property type="entry name" value="Classic Zinc Finger"/>
    <property type="match status" value="3"/>
</dbReference>
<feature type="domain" description="C2H2-type" evidence="11">
    <location>
        <begin position="214"/>
        <end position="241"/>
    </location>
</feature>
<dbReference type="GO" id="GO:0000981">
    <property type="term" value="F:DNA-binding transcription factor activity, RNA polymerase II-specific"/>
    <property type="evidence" value="ECO:0007669"/>
    <property type="project" value="TreeGrafter"/>
</dbReference>
<dbReference type="PANTHER" id="PTHR24384:SF189">
    <property type="entry name" value="C2H2-TYPE DOMAIN-CONTAINING PROTEIN-RELATED"/>
    <property type="match status" value="1"/>
</dbReference>
<evidence type="ECO:0000256" key="9">
    <source>
        <dbReference type="ARBA" id="ARBA00023242"/>
    </source>
</evidence>
<comment type="subcellular location">
    <subcellularLocation>
        <location evidence="1">Nucleus</location>
    </subcellularLocation>
</comment>
<dbReference type="InterPro" id="IPR036236">
    <property type="entry name" value="Znf_C2H2_sf"/>
</dbReference>
<dbReference type="InterPro" id="IPR013087">
    <property type="entry name" value="Znf_C2H2_type"/>
</dbReference>
<evidence type="ECO:0000256" key="6">
    <source>
        <dbReference type="ARBA" id="ARBA00023015"/>
    </source>
</evidence>